<dbReference type="EMBL" id="JAFJMO010000002">
    <property type="protein sequence ID" value="KAJ8283757.1"/>
    <property type="molecule type" value="Genomic_DNA"/>
</dbReference>
<evidence type="ECO:0000313" key="17">
    <source>
        <dbReference type="Proteomes" id="UP001152803"/>
    </source>
</evidence>
<keyword evidence="4" id="KW-1003">Cell membrane</keyword>
<dbReference type="SUPFAM" id="SSF49265">
    <property type="entry name" value="Fibronectin type III"/>
    <property type="match status" value="2"/>
</dbReference>
<gene>
    <name evidence="16" type="ORF">COCON_G00026070</name>
</gene>
<evidence type="ECO:0000256" key="10">
    <source>
        <dbReference type="ARBA" id="ARBA00023170"/>
    </source>
</evidence>
<evidence type="ECO:0000256" key="5">
    <source>
        <dbReference type="ARBA" id="ARBA00022692"/>
    </source>
</evidence>
<evidence type="ECO:0000313" key="16">
    <source>
        <dbReference type="EMBL" id="KAJ8283757.1"/>
    </source>
</evidence>
<keyword evidence="9 12" id="KW-1015">Disulfide bond</keyword>
<dbReference type="GO" id="GO:0004896">
    <property type="term" value="F:cytokine receptor activity"/>
    <property type="evidence" value="ECO:0007669"/>
    <property type="project" value="TreeGrafter"/>
</dbReference>
<feature type="region of interest" description="Disordered" evidence="13">
    <location>
        <begin position="331"/>
        <end position="356"/>
    </location>
</feature>
<evidence type="ECO:0000256" key="7">
    <source>
        <dbReference type="ARBA" id="ARBA00022989"/>
    </source>
</evidence>
<dbReference type="AlphaFoldDB" id="A0A9Q1DXX0"/>
<dbReference type="GO" id="GO:0009897">
    <property type="term" value="C:external side of plasma membrane"/>
    <property type="evidence" value="ECO:0007669"/>
    <property type="project" value="TreeGrafter"/>
</dbReference>
<organism evidence="16 17">
    <name type="scientific">Conger conger</name>
    <name type="common">Conger eel</name>
    <name type="synonym">Muraena conger</name>
    <dbReference type="NCBI Taxonomy" id="82655"/>
    <lineage>
        <taxon>Eukaryota</taxon>
        <taxon>Metazoa</taxon>
        <taxon>Chordata</taxon>
        <taxon>Craniata</taxon>
        <taxon>Vertebrata</taxon>
        <taxon>Euteleostomi</taxon>
        <taxon>Actinopterygii</taxon>
        <taxon>Neopterygii</taxon>
        <taxon>Teleostei</taxon>
        <taxon>Anguilliformes</taxon>
        <taxon>Congridae</taxon>
        <taxon>Conger</taxon>
    </lineage>
</organism>
<dbReference type="SMART" id="SM00060">
    <property type="entry name" value="FN3"/>
    <property type="match status" value="1"/>
</dbReference>
<evidence type="ECO:0000256" key="13">
    <source>
        <dbReference type="SAM" id="MobiDB-lite"/>
    </source>
</evidence>
<dbReference type="PROSITE" id="PS50853">
    <property type="entry name" value="FN3"/>
    <property type="match status" value="1"/>
</dbReference>
<keyword evidence="10" id="KW-0675">Receptor</keyword>
<evidence type="ECO:0000256" key="2">
    <source>
        <dbReference type="ARBA" id="ARBA00007885"/>
    </source>
</evidence>
<feature type="compositionally biased region" description="Basic and acidic residues" evidence="13">
    <location>
        <begin position="342"/>
        <end position="356"/>
    </location>
</feature>
<dbReference type="InterPro" id="IPR013783">
    <property type="entry name" value="Ig-like_fold"/>
</dbReference>
<evidence type="ECO:0000256" key="1">
    <source>
        <dbReference type="ARBA" id="ARBA00004251"/>
    </source>
</evidence>
<keyword evidence="6" id="KW-0732">Signal</keyword>
<dbReference type="PANTHER" id="PTHR23037">
    <property type="entry name" value="CYTOKINE RECEPTOR"/>
    <property type="match status" value="1"/>
</dbReference>
<evidence type="ECO:0000256" key="6">
    <source>
        <dbReference type="ARBA" id="ARBA00022729"/>
    </source>
</evidence>
<evidence type="ECO:0000256" key="14">
    <source>
        <dbReference type="SAM" id="Phobius"/>
    </source>
</evidence>
<dbReference type="CDD" id="cd00063">
    <property type="entry name" value="FN3"/>
    <property type="match status" value="1"/>
</dbReference>
<dbReference type="Gene3D" id="2.60.40.10">
    <property type="entry name" value="Immunoglobulins"/>
    <property type="match status" value="2"/>
</dbReference>
<feature type="disulfide bond" evidence="12">
    <location>
        <begin position="76"/>
        <end position="92"/>
    </location>
</feature>
<comment type="caution">
    <text evidence="16">The sequence shown here is derived from an EMBL/GenBank/DDBJ whole genome shotgun (WGS) entry which is preliminary data.</text>
</comment>
<dbReference type="InterPro" id="IPR003961">
    <property type="entry name" value="FN3_dom"/>
</dbReference>
<keyword evidence="7 14" id="KW-1133">Transmembrane helix</keyword>
<dbReference type="PIRSF" id="PIRSF001959">
    <property type="entry name" value="EPO_receptor"/>
    <property type="match status" value="1"/>
</dbReference>
<keyword evidence="11" id="KW-0325">Glycoprotein</keyword>
<comment type="similarity">
    <text evidence="2">Belongs to the type I cytokine receptor family. Type 1 subfamily.</text>
</comment>
<dbReference type="OrthoDB" id="9890439at2759"/>
<accession>A0A9Q1DXX0</accession>
<evidence type="ECO:0000256" key="11">
    <source>
        <dbReference type="ARBA" id="ARBA00023180"/>
    </source>
</evidence>
<dbReference type="Proteomes" id="UP001152803">
    <property type="component" value="Unassembled WGS sequence"/>
</dbReference>
<dbReference type="PANTHER" id="PTHR23037:SF28">
    <property type="entry name" value="ERYTHROPOIETIN RECEPTOR"/>
    <property type="match status" value="1"/>
</dbReference>
<keyword evidence="5 14" id="KW-0812">Transmembrane</keyword>
<feature type="compositionally biased region" description="Low complexity" evidence="13">
    <location>
        <begin position="432"/>
        <end position="443"/>
    </location>
</feature>
<evidence type="ECO:0000256" key="3">
    <source>
        <dbReference type="ARBA" id="ARBA00018355"/>
    </source>
</evidence>
<keyword evidence="17" id="KW-1185">Reference proteome</keyword>
<dbReference type="InterPro" id="IPR009167">
    <property type="entry name" value="Erythropoietin_rcpt"/>
</dbReference>
<protein>
    <recommendedName>
        <fullName evidence="3">Erythropoietin receptor</fullName>
    </recommendedName>
</protein>
<dbReference type="Pfam" id="PF00041">
    <property type="entry name" value="fn3"/>
    <property type="match status" value="1"/>
</dbReference>
<evidence type="ECO:0000256" key="8">
    <source>
        <dbReference type="ARBA" id="ARBA00023136"/>
    </source>
</evidence>
<evidence type="ECO:0000259" key="15">
    <source>
        <dbReference type="PROSITE" id="PS50853"/>
    </source>
</evidence>
<proteinExistence type="inferred from homology"/>
<reference evidence="16" key="1">
    <citation type="journal article" date="2023" name="Science">
        <title>Genome structures resolve the early diversification of teleost fishes.</title>
        <authorList>
            <person name="Parey E."/>
            <person name="Louis A."/>
            <person name="Montfort J."/>
            <person name="Bouchez O."/>
            <person name="Roques C."/>
            <person name="Iampietro C."/>
            <person name="Lluch J."/>
            <person name="Castinel A."/>
            <person name="Donnadieu C."/>
            <person name="Desvignes T."/>
            <person name="Floi Bucao C."/>
            <person name="Jouanno E."/>
            <person name="Wen M."/>
            <person name="Mejri S."/>
            <person name="Dirks R."/>
            <person name="Jansen H."/>
            <person name="Henkel C."/>
            <person name="Chen W.J."/>
            <person name="Zahm M."/>
            <person name="Cabau C."/>
            <person name="Klopp C."/>
            <person name="Thompson A.W."/>
            <person name="Robinson-Rechavi M."/>
            <person name="Braasch I."/>
            <person name="Lecointre G."/>
            <person name="Bobe J."/>
            <person name="Postlethwait J.H."/>
            <person name="Berthelot C."/>
            <person name="Roest Crollius H."/>
            <person name="Guiguen Y."/>
        </authorList>
    </citation>
    <scope>NUCLEOTIDE SEQUENCE</scope>
    <source>
        <strain evidence="16">Concon-B</strain>
    </source>
</reference>
<dbReference type="InterPro" id="IPR015152">
    <property type="entry name" value="Growth/epo_recpt_lig-bind"/>
</dbReference>
<name>A0A9Q1DXX0_CONCO</name>
<dbReference type="Pfam" id="PF09067">
    <property type="entry name" value="EpoR_lig-bind"/>
    <property type="match status" value="1"/>
</dbReference>
<feature type="disulfide bond" evidence="12">
    <location>
        <begin position="41"/>
        <end position="51"/>
    </location>
</feature>
<feature type="transmembrane region" description="Helical" evidence="14">
    <location>
        <begin position="232"/>
        <end position="253"/>
    </location>
</feature>
<feature type="region of interest" description="Disordered" evidence="13">
    <location>
        <begin position="415"/>
        <end position="450"/>
    </location>
</feature>
<evidence type="ECO:0000256" key="4">
    <source>
        <dbReference type="ARBA" id="ARBA00022475"/>
    </source>
</evidence>
<feature type="compositionally biased region" description="Polar residues" evidence="13">
    <location>
        <begin position="415"/>
        <end position="431"/>
    </location>
</feature>
<sequence length="513" mass="57773">MKEKPEAFSVFGVAGLYQSLDRNLQTKVSLLLNAEPEDPKCFAEGKYDLTCFWEDNTTPEEYTFEYTYQNEKSMGCPVSAQPVGGDKTRYFCKLPKVMHFLPLDLRVFQAGKQIYNRSIFIDRVFLLDPPANLTMTRTGKPGQMKLAWLPPPLKYRDDSMIYEVNYFAGSRQMSKWELVQAHTETILRGLQPGTRYEARVRVKFDGITYDGYWSAWTPTVSMETPHRDTDPLILSLCLVISFIVMVLCLSMLLSRRRFLLKKMWPLIPSPEGKFPDLFTVYGGDFQAWLVHSTGGLGRGSALFYLEELPAPLEVLSEASLGSAVPSWALRTQGVDSEEEEEGARRKDAGLPSRWKEKPQEQWQFEQLLPLPQHPLSPFECAPLESKDAYVTLNQDSQGPMDDVSEESLPLQMLFSSPGTLTSQSDLGSLRNSSGTGRLSSQSSFEDSRNTWQPKGPCYTYLTIADSGIYMDYSPMSAGRTAEAGTGGVYANEYENEIPPHKLPHTGQPVHSEC</sequence>
<comment type="subcellular location">
    <subcellularLocation>
        <location evidence="1">Cell membrane</location>
        <topology evidence="1">Single-pass type I membrane protein</topology>
    </subcellularLocation>
</comment>
<dbReference type="InterPro" id="IPR036116">
    <property type="entry name" value="FN3_sf"/>
</dbReference>
<feature type="domain" description="Fibronectin type-III" evidence="15">
    <location>
        <begin position="129"/>
        <end position="227"/>
    </location>
</feature>
<evidence type="ECO:0000256" key="9">
    <source>
        <dbReference type="ARBA" id="ARBA00023157"/>
    </source>
</evidence>
<keyword evidence="8 14" id="KW-0472">Membrane</keyword>
<evidence type="ECO:0000256" key="12">
    <source>
        <dbReference type="PIRSR" id="PIRSR001959-2"/>
    </source>
</evidence>